<name>A0A6M1T5I6_9BACT</name>
<dbReference type="Gene3D" id="3.30.910.20">
    <property type="entry name" value="Skp domain"/>
    <property type="match status" value="1"/>
</dbReference>
<dbReference type="RefSeq" id="WP_165269921.1">
    <property type="nucleotide sequence ID" value="NZ_JAALLS010000018.1"/>
</dbReference>
<comment type="similarity">
    <text evidence="1">Belongs to the Skp family.</text>
</comment>
<keyword evidence="3" id="KW-0175">Coiled coil</keyword>
<dbReference type="GO" id="GO:0050821">
    <property type="term" value="P:protein stabilization"/>
    <property type="evidence" value="ECO:0007669"/>
    <property type="project" value="TreeGrafter"/>
</dbReference>
<dbReference type="GO" id="GO:0051082">
    <property type="term" value="F:unfolded protein binding"/>
    <property type="evidence" value="ECO:0007669"/>
    <property type="project" value="InterPro"/>
</dbReference>
<feature type="coiled-coil region" evidence="3">
    <location>
        <begin position="42"/>
        <end position="112"/>
    </location>
</feature>
<evidence type="ECO:0000256" key="3">
    <source>
        <dbReference type="SAM" id="Coils"/>
    </source>
</evidence>
<keyword evidence="2 4" id="KW-0732">Signal</keyword>
<evidence type="ECO:0000256" key="4">
    <source>
        <dbReference type="SAM" id="SignalP"/>
    </source>
</evidence>
<proteinExistence type="inferred from homology"/>
<dbReference type="GO" id="GO:0005829">
    <property type="term" value="C:cytosol"/>
    <property type="evidence" value="ECO:0007669"/>
    <property type="project" value="TreeGrafter"/>
</dbReference>
<evidence type="ECO:0000256" key="1">
    <source>
        <dbReference type="ARBA" id="ARBA00009091"/>
    </source>
</evidence>
<accession>A0A6M1T5I6</accession>
<evidence type="ECO:0000313" key="6">
    <source>
        <dbReference type="Proteomes" id="UP000479132"/>
    </source>
</evidence>
<sequence>MFKKLFSSTLVFLFVISATAFAQPKIGYMNTQEVISNVPERSDIQEELNSFIQQKRQELEQQTAAFQDSVAEYQQNKSALSEQEAADAENRLSQMQSSMQQFRQAIQQQIQRRRTELLQPLYNRMNEAIASVAEEKNLDFVLNEATNSGEKLVYYSAKQKLDITDEVLEQMKATSAKN</sequence>
<gene>
    <name evidence="5" type="ORF">G3569_13250</name>
</gene>
<dbReference type="SMART" id="SM00935">
    <property type="entry name" value="OmpH"/>
    <property type="match status" value="1"/>
</dbReference>
<dbReference type="PANTHER" id="PTHR35089:SF1">
    <property type="entry name" value="CHAPERONE PROTEIN SKP"/>
    <property type="match status" value="1"/>
</dbReference>
<reference evidence="5 6" key="1">
    <citation type="submission" date="2020-02" db="EMBL/GenBank/DDBJ databases">
        <title>Aliifodinibius halophilus 2W32, complete genome.</title>
        <authorList>
            <person name="Li Y."/>
            <person name="Wu S."/>
        </authorList>
    </citation>
    <scope>NUCLEOTIDE SEQUENCE [LARGE SCALE GENOMIC DNA]</scope>
    <source>
        <strain evidence="5 6">2W32</strain>
    </source>
</reference>
<protein>
    <submittedName>
        <fullName evidence="5">OmpH family outer membrane protein</fullName>
    </submittedName>
</protein>
<dbReference type="PANTHER" id="PTHR35089">
    <property type="entry name" value="CHAPERONE PROTEIN SKP"/>
    <property type="match status" value="1"/>
</dbReference>
<keyword evidence="6" id="KW-1185">Reference proteome</keyword>
<dbReference type="SUPFAM" id="SSF111384">
    <property type="entry name" value="OmpH-like"/>
    <property type="match status" value="1"/>
</dbReference>
<dbReference type="AlphaFoldDB" id="A0A6M1T5I6"/>
<dbReference type="InterPro" id="IPR024930">
    <property type="entry name" value="Skp_dom_sf"/>
</dbReference>
<evidence type="ECO:0000256" key="2">
    <source>
        <dbReference type="ARBA" id="ARBA00022729"/>
    </source>
</evidence>
<feature type="chain" id="PRO_5026687173" evidence="4">
    <location>
        <begin position="23"/>
        <end position="178"/>
    </location>
</feature>
<dbReference type="Proteomes" id="UP000479132">
    <property type="component" value="Unassembled WGS sequence"/>
</dbReference>
<dbReference type="EMBL" id="JAALLS010000018">
    <property type="protein sequence ID" value="NGP89319.1"/>
    <property type="molecule type" value="Genomic_DNA"/>
</dbReference>
<dbReference type="Pfam" id="PF03938">
    <property type="entry name" value="OmpH"/>
    <property type="match status" value="1"/>
</dbReference>
<comment type="caution">
    <text evidence="5">The sequence shown here is derived from an EMBL/GenBank/DDBJ whole genome shotgun (WGS) entry which is preliminary data.</text>
</comment>
<dbReference type="InterPro" id="IPR005632">
    <property type="entry name" value="Chaperone_Skp"/>
</dbReference>
<evidence type="ECO:0000313" key="5">
    <source>
        <dbReference type="EMBL" id="NGP89319.1"/>
    </source>
</evidence>
<feature type="signal peptide" evidence="4">
    <location>
        <begin position="1"/>
        <end position="22"/>
    </location>
</feature>
<organism evidence="5 6">
    <name type="scientific">Fodinibius halophilus</name>
    <dbReference type="NCBI Taxonomy" id="1736908"/>
    <lineage>
        <taxon>Bacteria</taxon>
        <taxon>Pseudomonadati</taxon>
        <taxon>Balneolota</taxon>
        <taxon>Balneolia</taxon>
        <taxon>Balneolales</taxon>
        <taxon>Balneolaceae</taxon>
        <taxon>Fodinibius</taxon>
    </lineage>
</organism>